<dbReference type="PANTHER" id="PTHR31973">
    <property type="entry name" value="POLYPROTEIN, PUTATIVE-RELATED"/>
    <property type="match status" value="1"/>
</dbReference>
<evidence type="ECO:0000256" key="2">
    <source>
        <dbReference type="ARBA" id="ARBA00022771"/>
    </source>
</evidence>
<evidence type="ECO:0000256" key="3">
    <source>
        <dbReference type="ARBA" id="ARBA00022833"/>
    </source>
</evidence>
<gene>
    <name evidence="7" type="ORF">QVD17_09590</name>
</gene>
<feature type="compositionally biased region" description="Basic residues" evidence="5">
    <location>
        <begin position="887"/>
        <end position="897"/>
    </location>
</feature>
<dbReference type="Pfam" id="PF03108">
    <property type="entry name" value="DBD_Tnp_Mut"/>
    <property type="match status" value="1"/>
</dbReference>
<feature type="region of interest" description="Disordered" evidence="5">
    <location>
        <begin position="136"/>
        <end position="208"/>
    </location>
</feature>
<organism evidence="7 8">
    <name type="scientific">Tagetes erecta</name>
    <name type="common">African marigold</name>
    <dbReference type="NCBI Taxonomy" id="13708"/>
    <lineage>
        <taxon>Eukaryota</taxon>
        <taxon>Viridiplantae</taxon>
        <taxon>Streptophyta</taxon>
        <taxon>Embryophyta</taxon>
        <taxon>Tracheophyta</taxon>
        <taxon>Spermatophyta</taxon>
        <taxon>Magnoliopsida</taxon>
        <taxon>eudicotyledons</taxon>
        <taxon>Gunneridae</taxon>
        <taxon>Pentapetalae</taxon>
        <taxon>asterids</taxon>
        <taxon>campanulids</taxon>
        <taxon>Asterales</taxon>
        <taxon>Asteraceae</taxon>
        <taxon>Asteroideae</taxon>
        <taxon>Heliantheae alliance</taxon>
        <taxon>Tageteae</taxon>
        <taxon>Tagetes</taxon>
    </lineage>
</organism>
<evidence type="ECO:0000256" key="4">
    <source>
        <dbReference type="PROSITE-ProRule" id="PRU00325"/>
    </source>
</evidence>
<dbReference type="AlphaFoldDB" id="A0AAD8P5F5"/>
<dbReference type="InterPro" id="IPR018289">
    <property type="entry name" value="MULE_transposase_dom"/>
</dbReference>
<feature type="compositionally biased region" description="Acidic residues" evidence="5">
    <location>
        <begin position="182"/>
        <end position="197"/>
    </location>
</feature>
<keyword evidence="1" id="KW-0479">Metal-binding</keyword>
<dbReference type="InterPro" id="IPR004332">
    <property type="entry name" value="Transposase_MuDR"/>
</dbReference>
<comment type="caution">
    <text evidence="7">The sequence shown here is derived from an EMBL/GenBank/DDBJ whole genome shotgun (WGS) entry which is preliminary data.</text>
</comment>
<feature type="compositionally biased region" description="Polar residues" evidence="5">
    <location>
        <begin position="962"/>
        <end position="990"/>
    </location>
</feature>
<accession>A0AAD8P5F5</accession>
<feature type="domain" description="SWIM-type" evidence="6">
    <location>
        <begin position="748"/>
        <end position="780"/>
    </location>
</feature>
<name>A0AAD8P5F5_TARER</name>
<feature type="compositionally biased region" description="Polar residues" evidence="5">
    <location>
        <begin position="902"/>
        <end position="929"/>
    </location>
</feature>
<feature type="compositionally biased region" description="Acidic residues" evidence="5">
    <location>
        <begin position="157"/>
        <end position="170"/>
    </location>
</feature>
<protein>
    <recommendedName>
        <fullName evidence="6">SWIM-type domain-containing protein</fullName>
    </recommendedName>
</protein>
<dbReference type="Pfam" id="PF10551">
    <property type="entry name" value="MULE"/>
    <property type="match status" value="1"/>
</dbReference>
<reference evidence="7" key="1">
    <citation type="journal article" date="2023" name="bioRxiv">
        <title>Improved chromosome-level genome assembly for marigold (Tagetes erecta).</title>
        <authorList>
            <person name="Jiang F."/>
            <person name="Yuan L."/>
            <person name="Wang S."/>
            <person name="Wang H."/>
            <person name="Xu D."/>
            <person name="Wang A."/>
            <person name="Fan W."/>
        </authorList>
    </citation>
    <scope>NUCLEOTIDE SEQUENCE</scope>
    <source>
        <strain evidence="7">WSJ</strain>
        <tissue evidence="7">Leaf</tissue>
    </source>
</reference>
<dbReference type="Pfam" id="PF04434">
    <property type="entry name" value="SWIM"/>
    <property type="match status" value="1"/>
</dbReference>
<dbReference type="EMBL" id="JAUHHV010000002">
    <property type="protein sequence ID" value="KAK1432692.1"/>
    <property type="molecule type" value="Genomic_DNA"/>
</dbReference>
<keyword evidence="2 4" id="KW-0863">Zinc-finger</keyword>
<feature type="region of interest" description="Disordered" evidence="5">
    <location>
        <begin position="866"/>
        <end position="931"/>
    </location>
</feature>
<evidence type="ECO:0000256" key="5">
    <source>
        <dbReference type="SAM" id="MobiDB-lite"/>
    </source>
</evidence>
<feature type="region of interest" description="Disordered" evidence="5">
    <location>
        <begin position="822"/>
        <end position="851"/>
    </location>
</feature>
<dbReference type="Proteomes" id="UP001229421">
    <property type="component" value="Unassembled WGS sequence"/>
</dbReference>
<feature type="region of interest" description="Disordered" evidence="5">
    <location>
        <begin position="962"/>
        <end position="998"/>
    </location>
</feature>
<sequence length="998" mass="113366">MFNTSIYYLILMSDYMMVKIWHGGTVIQEPKVKYDGGDSKIFQIDVDKMSYFEIIGYVMDCGSYESTNLLMYYLNPGTKLENGLVELKDDKDVSVLLNKFRKKLNTKICNIYTTRSQIFSPPAQPSKLVAQPSNLLTQPSNPATHMTSNKIPSIFQDTDDDESQSDEVVEVEEHGTVIGSESESDDIVEVEEEEQIDEVIGSESDTDDEEWKTARFSIVKVNKEQQLLKKNIVEDFLKETRQEVEETHNTVVDETYSSYEDSEGDVNSPGESEEDDIRGKKYKPDIPVVTDLTDWSKWVWVVGTRFPTREAFRDAVRKYAVTQGRNLKIASSNKKRNGRVIVCCIEGCPFKLYLSFYERKGCFMVKSVRPKHTCQRNMSKNRQLTADFIASEFLPIFKARPHWPAKEIMEAVKERYKVLINRWMAYKAKSCAHKKLHGSMRDHYSKMGSYLRALRDNNPTSTFTLVTDPHEEDASLEVFSRVFVCFDGVKKGFLAGCRTFLCLDGCFLKTFLGGMLLAAVGRDGNDQMFPVAWAVVKGENTDSWTWFLFELRRCLGVTDGGRGWTLISDQQKGLLNGVALNWENAEHRNCARHIYANWHKKFKGDDLKGLFWRAARAYCEKDYKKTLDEMKEVSMDAADAFLKQNPRCFCRCFLDPNSKCDVIVNNMAETFNGYILQSRSKHIIFMLEDIRLSIMTRLNTKEDEMADEKVIVCPRIQVKLNREKDNAFRCDVYPSSKTLFQVKSYDDVVVNLRERTCSCRKWDLSGIPCFHVCAVAGFLKRDAEEFVHSYYTKEMYMKSYAYSILAMAGEDYWPVVEMPMDPPPIKIQPGRPKKNRRKDPHEDPKKPGKLSRHGVLISCSVCKQKGHNKRGCKQKGTATTVEPSQPKRNRGRPRKTAPHATTVGSQQSRAVAGSSQQSRAVAGSSQQSRAVAVGSQHSRALAVGSHGFRSLAVGSQHSLAAAFGSQQSREATQGSQQSRAASQPSKQSTQPKRKKGKP</sequence>
<feature type="region of interest" description="Disordered" evidence="5">
    <location>
        <begin position="245"/>
        <end position="279"/>
    </location>
</feature>
<dbReference type="GO" id="GO:0008270">
    <property type="term" value="F:zinc ion binding"/>
    <property type="evidence" value="ECO:0007669"/>
    <property type="project" value="UniProtKB-KW"/>
</dbReference>
<dbReference type="SMART" id="SM00575">
    <property type="entry name" value="ZnF_PMZ"/>
    <property type="match status" value="1"/>
</dbReference>
<feature type="compositionally biased region" description="Polar residues" evidence="5">
    <location>
        <begin position="136"/>
        <end position="151"/>
    </location>
</feature>
<evidence type="ECO:0000313" key="7">
    <source>
        <dbReference type="EMBL" id="KAK1432692.1"/>
    </source>
</evidence>
<dbReference type="PANTHER" id="PTHR31973:SF197">
    <property type="entry name" value="SWIM-TYPE DOMAIN-CONTAINING PROTEIN"/>
    <property type="match status" value="1"/>
</dbReference>
<evidence type="ECO:0000259" key="6">
    <source>
        <dbReference type="PROSITE" id="PS50966"/>
    </source>
</evidence>
<keyword evidence="8" id="KW-1185">Reference proteome</keyword>
<dbReference type="PROSITE" id="PS50966">
    <property type="entry name" value="ZF_SWIM"/>
    <property type="match status" value="1"/>
</dbReference>
<evidence type="ECO:0000256" key="1">
    <source>
        <dbReference type="ARBA" id="ARBA00022723"/>
    </source>
</evidence>
<feature type="compositionally biased region" description="Polar residues" evidence="5">
    <location>
        <begin position="249"/>
        <end position="259"/>
    </location>
</feature>
<proteinExistence type="predicted"/>
<keyword evidence="3" id="KW-0862">Zinc</keyword>
<dbReference type="Pfam" id="PF26130">
    <property type="entry name" value="PB1-like"/>
    <property type="match status" value="1"/>
</dbReference>
<dbReference type="InterPro" id="IPR006564">
    <property type="entry name" value="Znf_PMZ"/>
</dbReference>
<evidence type="ECO:0000313" key="8">
    <source>
        <dbReference type="Proteomes" id="UP001229421"/>
    </source>
</evidence>
<dbReference type="InterPro" id="IPR058594">
    <property type="entry name" value="PB1-like_dom_pln"/>
</dbReference>
<dbReference type="InterPro" id="IPR007527">
    <property type="entry name" value="Znf_SWIM"/>
</dbReference>